<organism evidence="1 2">
    <name type="scientific">Ectothiorhodospira mobilis</name>
    <dbReference type="NCBI Taxonomy" id="195064"/>
    <lineage>
        <taxon>Bacteria</taxon>
        <taxon>Pseudomonadati</taxon>
        <taxon>Pseudomonadota</taxon>
        <taxon>Gammaproteobacteria</taxon>
        <taxon>Chromatiales</taxon>
        <taxon>Ectothiorhodospiraceae</taxon>
        <taxon>Ectothiorhodospira</taxon>
    </lineage>
</organism>
<dbReference type="CDD" id="cd24049">
    <property type="entry name" value="ASKHA_NBD_PilM"/>
    <property type="match status" value="1"/>
</dbReference>
<accession>A0A1I4SZX9</accession>
<reference evidence="1 2" key="1">
    <citation type="submission" date="2016-10" db="EMBL/GenBank/DDBJ databases">
        <authorList>
            <person name="de Groot N.N."/>
        </authorList>
    </citation>
    <scope>NUCLEOTIDE SEQUENCE [LARGE SCALE GENOMIC DNA]</scope>
    <source>
        <strain evidence="1 2">DSM 4180</strain>
    </source>
</reference>
<dbReference type="PANTHER" id="PTHR32432">
    <property type="entry name" value="CELL DIVISION PROTEIN FTSA-RELATED"/>
    <property type="match status" value="1"/>
</dbReference>
<dbReference type="RefSeq" id="WP_090487718.1">
    <property type="nucleotide sequence ID" value="NZ_FOUO01000026.1"/>
</dbReference>
<dbReference type="AlphaFoldDB" id="A0A1I4SZX9"/>
<dbReference type="Gene3D" id="3.30.420.40">
    <property type="match status" value="2"/>
</dbReference>
<dbReference type="InterPro" id="IPR043129">
    <property type="entry name" value="ATPase_NBD"/>
</dbReference>
<dbReference type="InterPro" id="IPR005883">
    <property type="entry name" value="PilM"/>
</dbReference>
<evidence type="ECO:0000313" key="1">
    <source>
        <dbReference type="EMBL" id="SFM70034.1"/>
    </source>
</evidence>
<gene>
    <name evidence="1" type="ORF">SAMN05421721_1269</name>
</gene>
<dbReference type="NCBIfam" id="TIGR01175">
    <property type="entry name" value="pilM"/>
    <property type="match status" value="1"/>
</dbReference>
<dbReference type="PIRSF" id="PIRSF019169">
    <property type="entry name" value="PilM"/>
    <property type="match status" value="1"/>
</dbReference>
<proteinExistence type="predicted"/>
<dbReference type="Proteomes" id="UP000199556">
    <property type="component" value="Unassembled WGS sequence"/>
</dbReference>
<dbReference type="OrthoDB" id="9773403at2"/>
<dbReference type="PANTHER" id="PTHR32432:SF3">
    <property type="entry name" value="ETHANOLAMINE UTILIZATION PROTEIN EUTJ"/>
    <property type="match status" value="1"/>
</dbReference>
<sequence length="354" mass="38425">MLGFSRKRPPLIGIDVSSTSVKLVELGGNAPPYRVEAYAVEPLPGNAVVEKNIQEVEAVGEAIKKAYRRCGSKNRYCAMAVPSSAVITKTINMPAGLKPDELESQIQVEADQYIPYALEEVNLDFEVIGPSPKGPESVEVLLSASRSENVEMRVAAAELAGLTPRVMDVEAYAIEHSFALVAQQIPELEEDPLPVAVVDVGATMTSINILHEGRLIYTREQAFGGKQLTEEIMRKYGLSYEEAGMAKKEGGLPDDYLPEVLEPFKETMAQQVNRFLQFFFAASPHDQVAQLILAGGCAAIPGVDEQIEARVGTPTRIANPFGLMGLHSRINPQRLSNDAPALMIACGLALRSFD</sequence>
<dbReference type="STRING" id="195064.SAMN05421721_1269"/>
<dbReference type="InterPro" id="IPR050696">
    <property type="entry name" value="FtsA/MreB"/>
</dbReference>
<protein>
    <submittedName>
        <fullName evidence="1">Type IV pilus assembly protein PilM</fullName>
    </submittedName>
</protein>
<dbReference type="Gene3D" id="3.30.1490.300">
    <property type="match status" value="1"/>
</dbReference>
<evidence type="ECO:0000313" key="2">
    <source>
        <dbReference type="Proteomes" id="UP000199556"/>
    </source>
</evidence>
<dbReference type="EMBL" id="FOUO01000026">
    <property type="protein sequence ID" value="SFM70034.1"/>
    <property type="molecule type" value="Genomic_DNA"/>
</dbReference>
<dbReference type="Pfam" id="PF11104">
    <property type="entry name" value="PilM_2"/>
    <property type="match status" value="1"/>
</dbReference>
<keyword evidence="2" id="KW-1185">Reference proteome</keyword>
<dbReference type="SUPFAM" id="SSF53067">
    <property type="entry name" value="Actin-like ATPase domain"/>
    <property type="match status" value="2"/>
</dbReference>
<name>A0A1I4SZX9_ECTMO</name>